<sequence>MASRFNNGSSEMKRKLLDSVANDESNSKKFKEEYENVVTAGALTAVDASDDAPSGEYDVSDNTLCLWKTQSSWMSDMISTIVSQRQQNSRIIDCISPYNILTECFGFIRDNEHIENHLHRLIKVQSESKDYLEQLCVVEPNGASKRNVYEIGLRVKGGIKPFYYFDYAMVKRTRGQYGDSIAIRSANRHVYNEIYGNIMAMHFNEETSCKISNIYYYNMGRDYAKNVNKFFDISQKHNQLLFSTGKLDKTVKCESFTLERFDEVLKLKLSDNEPPKPSDEVPMFVGSIIEGVKEAQKEESLHLLSGKKIKEKPLSLAIVPMIFFHIKPADEEE</sequence>
<accession>A0A481V7B1</accession>
<proteinExistence type="predicted"/>
<reference evidence="1" key="1">
    <citation type="submission" date="2018-07" db="EMBL/GenBank/DDBJ databases">
        <title>A new Alphabaculovirus highly virulent isolated from Trichoplusia ni (TnSNPV).</title>
        <authorList>
            <person name="Bivian-Hernandez M.D.L.A."/>
            <person name="Del Rincon-Castro M.C."/>
            <person name="Ibarra J.E."/>
        </authorList>
    </citation>
    <scope>NUCLEOTIDE SEQUENCE</scope>
    <source>
        <strain evidence="1">LBIV-4</strain>
    </source>
</reference>
<evidence type="ECO:0000313" key="1">
    <source>
        <dbReference type="EMBL" id="QBI90245.1"/>
    </source>
</evidence>
<name>A0A481V7B1_9ABAC</name>
<dbReference type="Pfam" id="PF04786">
    <property type="entry name" value="Baculo_DNA_bind"/>
    <property type="match status" value="1"/>
</dbReference>
<protein>
    <submittedName>
        <fullName evidence="1">Dbp</fullName>
    </submittedName>
</protein>
<dbReference type="InterPro" id="IPR006871">
    <property type="entry name" value="ssDNA-bd_baculovirus"/>
</dbReference>
<organism evidence="1">
    <name type="scientific">Trichoplusia ni single nucleopolyhedrovirus</name>
    <dbReference type="NCBI Taxonomy" id="332054"/>
    <lineage>
        <taxon>Viruses</taxon>
        <taxon>Viruses incertae sedis</taxon>
        <taxon>Naldaviricetes</taxon>
        <taxon>Lefavirales</taxon>
        <taxon>Baculoviridae</taxon>
        <taxon>Alphabaculovirus</taxon>
        <taxon>Alphabaculovirus trini</taxon>
    </lineage>
</organism>
<dbReference type="EMBL" id="MH577296">
    <property type="protein sequence ID" value="QBI90245.1"/>
    <property type="molecule type" value="Genomic_DNA"/>
</dbReference>